<organism evidence="1 2">
    <name type="scientific">Ignavibacterium album (strain DSM 19864 / JCM 16511 / NBRC 101810 / Mat9-16)</name>
    <dbReference type="NCBI Taxonomy" id="945713"/>
    <lineage>
        <taxon>Bacteria</taxon>
        <taxon>Pseudomonadati</taxon>
        <taxon>Ignavibacteriota</taxon>
        <taxon>Ignavibacteria</taxon>
        <taxon>Ignavibacteriales</taxon>
        <taxon>Ignavibacteriaceae</taxon>
        <taxon>Ignavibacterium</taxon>
    </lineage>
</organism>
<dbReference type="Proteomes" id="UP000007394">
    <property type="component" value="Chromosome"/>
</dbReference>
<sequence>MNISKDEVLEEFKGIKVEYLRVISSLEFKGVGAEGVCKASFGEPPTICLLED</sequence>
<gene>
    <name evidence="1" type="ordered locus">IALB_1231</name>
</gene>
<keyword evidence="2" id="KW-1185">Reference proteome</keyword>
<protein>
    <submittedName>
        <fullName evidence="1">Uncharacterized protein</fullName>
    </submittedName>
</protein>
<dbReference type="AlphaFoldDB" id="I0AIY5"/>
<accession>I0AIY5</accession>
<evidence type="ECO:0000313" key="1">
    <source>
        <dbReference type="EMBL" id="AFH48942.1"/>
    </source>
</evidence>
<name>I0AIY5_IGNAJ</name>
<evidence type="ECO:0000313" key="2">
    <source>
        <dbReference type="Proteomes" id="UP000007394"/>
    </source>
</evidence>
<dbReference type="KEGG" id="ial:IALB_1231"/>
<reference evidence="1 2" key="1">
    <citation type="journal article" date="2012" name="Front. Microbiol.">
        <title>Complete genome of Ignavibacterium album, a metabolically versatile, flagellated, facultative anaerobe from the phylum Chlorobi.</title>
        <authorList>
            <person name="Liu Z."/>
            <person name="Frigaard N.-U."/>
            <person name="Vogl K."/>
            <person name="Iino T."/>
            <person name="Ohkuma M."/>
            <person name="Overmann J."/>
            <person name="Bryant D.A."/>
        </authorList>
    </citation>
    <scope>NUCLEOTIDE SEQUENCE [LARGE SCALE GENOMIC DNA]</scope>
    <source>
        <strain evidence="2">DSM 19864 / JCM 16511 / NBRC 101810 / Mat9-16</strain>
    </source>
</reference>
<dbReference type="HOGENOM" id="CLU_3080703_0_0_10"/>
<proteinExistence type="predicted"/>
<dbReference type="EMBL" id="CP003418">
    <property type="protein sequence ID" value="AFH48942.1"/>
    <property type="molecule type" value="Genomic_DNA"/>
</dbReference>
<dbReference type="STRING" id="945713.IALB_1231"/>